<dbReference type="InterPro" id="IPR036452">
    <property type="entry name" value="Ribo_hydro-like"/>
</dbReference>
<keyword evidence="2" id="KW-0326">Glycosidase</keyword>
<reference evidence="4 5" key="1">
    <citation type="submission" date="2024-11" db="EMBL/GenBank/DDBJ databases">
        <authorList>
            <person name="Lucas J.A."/>
        </authorList>
    </citation>
    <scope>NUCLEOTIDE SEQUENCE [LARGE SCALE GENOMIC DNA]</scope>
    <source>
        <strain evidence="4 5">Z 5.4</strain>
    </source>
</reference>
<dbReference type="EMBL" id="JBJHQH010000012">
    <property type="protein sequence ID" value="MFK9092990.1"/>
    <property type="molecule type" value="Genomic_DNA"/>
</dbReference>
<dbReference type="InterPro" id="IPR023186">
    <property type="entry name" value="IUNH"/>
</dbReference>
<evidence type="ECO:0000259" key="3">
    <source>
        <dbReference type="Pfam" id="PF01156"/>
    </source>
</evidence>
<dbReference type="InterPro" id="IPR001910">
    <property type="entry name" value="Inosine/uridine_hydrolase_dom"/>
</dbReference>
<dbReference type="Gene3D" id="3.90.245.10">
    <property type="entry name" value="Ribonucleoside hydrolase-like"/>
    <property type="match status" value="1"/>
</dbReference>
<evidence type="ECO:0000313" key="4">
    <source>
        <dbReference type="EMBL" id="MFK9092990.1"/>
    </source>
</evidence>
<keyword evidence="5" id="KW-1185">Reference proteome</keyword>
<dbReference type="PANTHER" id="PTHR12304">
    <property type="entry name" value="INOSINE-URIDINE PREFERRING NUCLEOSIDE HYDROLASE"/>
    <property type="match status" value="1"/>
</dbReference>
<evidence type="ECO:0000256" key="1">
    <source>
        <dbReference type="ARBA" id="ARBA00022801"/>
    </source>
</evidence>
<proteinExistence type="predicted"/>
<sequence>MNPLKKIPVIIDCDPGIDDVMMLLLAFSSEDLDIKLITTEPGNQTQNKTIYNARAFTSYMKQDIEIARGLDEPFFRVLEVAAEVHGESGLGDVILPEPTLPESNRTAIDAMKDVLLRSEEEIVLIATGPLTNIGALFLAHPEVKKKIKYISYMGGAAIGGNMTPTSEFNVYVDPHAAEIVFRSGVPIVMSGLDVTHKAYITLDEIAEIEVTGTELAQNICSLLKFYIHNTKRTAFHEEHFERVIRLHDLCAVSYVITPELFDGDDCHVEVELEGRLTAGTTVVDYTQRTGLPQNVKVLHTVKREEFVQQFFAAIKKMDHYNKGEKRDET</sequence>
<organism evidence="4 5">
    <name type="scientific">Bacillus salipaludis</name>
    <dbReference type="NCBI Taxonomy" id="2547811"/>
    <lineage>
        <taxon>Bacteria</taxon>
        <taxon>Bacillati</taxon>
        <taxon>Bacillota</taxon>
        <taxon>Bacilli</taxon>
        <taxon>Bacillales</taxon>
        <taxon>Bacillaceae</taxon>
        <taxon>Bacillus</taxon>
    </lineage>
</organism>
<evidence type="ECO:0000313" key="5">
    <source>
        <dbReference type="Proteomes" id="UP001623041"/>
    </source>
</evidence>
<dbReference type="RefSeq" id="WP_406581548.1">
    <property type="nucleotide sequence ID" value="NZ_JBJHQH010000012.1"/>
</dbReference>
<dbReference type="PANTHER" id="PTHR12304:SF4">
    <property type="entry name" value="URIDINE NUCLEOSIDASE"/>
    <property type="match status" value="1"/>
</dbReference>
<gene>
    <name evidence="4" type="ORF">ACJEBI_16070</name>
</gene>
<dbReference type="GO" id="GO:0016787">
    <property type="term" value="F:hydrolase activity"/>
    <property type="evidence" value="ECO:0007669"/>
    <property type="project" value="UniProtKB-KW"/>
</dbReference>
<dbReference type="CDD" id="cd02651">
    <property type="entry name" value="nuc_hydro_IU_UC_XIUA"/>
    <property type="match status" value="1"/>
</dbReference>
<protein>
    <submittedName>
        <fullName evidence="4">Nucleoside hydrolase</fullName>
    </submittedName>
</protein>
<evidence type="ECO:0000256" key="2">
    <source>
        <dbReference type="ARBA" id="ARBA00023295"/>
    </source>
</evidence>
<comment type="caution">
    <text evidence="4">The sequence shown here is derived from an EMBL/GenBank/DDBJ whole genome shotgun (WGS) entry which is preliminary data.</text>
</comment>
<name>A0ABW8RHN7_9BACI</name>
<accession>A0ABW8RHN7</accession>
<feature type="domain" description="Inosine/uridine-preferring nucleoside hydrolase" evidence="3">
    <location>
        <begin position="9"/>
        <end position="307"/>
    </location>
</feature>
<keyword evidence="1 4" id="KW-0378">Hydrolase</keyword>
<dbReference type="SUPFAM" id="SSF53590">
    <property type="entry name" value="Nucleoside hydrolase"/>
    <property type="match status" value="1"/>
</dbReference>
<dbReference type="Pfam" id="PF01156">
    <property type="entry name" value="IU_nuc_hydro"/>
    <property type="match status" value="1"/>
</dbReference>
<dbReference type="Proteomes" id="UP001623041">
    <property type="component" value="Unassembled WGS sequence"/>
</dbReference>